<reference evidence="1" key="1">
    <citation type="submission" date="2021-01" db="EMBL/GenBank/DDBJ databases">
        <authorList>
            <person name="Corre E."/>
            <person name="Pelletier E."/>
            <person name="Niang G."/>
            <person name="Scheremetjew M."/>
            <person name="Finn R."/>
            <person name="Kale V."/>
            <person name="Holt S."/>
            <person name="Cochrane G."/>
            <person name="Meng A."/>
            <person name="Brown T."/>
            <person name="Cohen L."/>
        </authorList>
    </citation>
    <scope>NUCLEOTIDE SEQUENCE</scope>
    <source>
        <strain evidence="1">CCMP3278</strain>
    </source>
</reference>
<protein>
    <submittedName>
        <fullName evidence="1">Uncharacterized protein</fullName>
    </submittedName>
</protein>
<organism evidence="1">
    <name type="scientific">Timspurckia oligopyrenoides</name>
    <dbReference type="NCBI Taxonomy" id="708627"/>
    <lineage>
        <taxon>Eukaryota</taxon>
        <taxon>Rhodophyta</taxon>
        <taxon>Bangiophyceae</taxon>
        <taxon>Porphyridiales</taxon>
        <taxon>Porphyridiaceae</taxon>
        <taxon>Timspurckia</taxon>
    </lineage>
</organism>
<dbReference type="EMBL" id="HBFP01002705">
    <property type="protein sequence ID" value="CAD8817553.1"/>
    <property type="molecule type" value="Transcribed_RNA"/>
</dbReference>
<accession>A0A7S0ZCJ0</accession>
<evidence type="ECO:0000313" key="1">
    <source>
        <dbReference type="EMBL" id="CAD8817553.1"/>
    </source>
</evidence>
<name>A0A7S0ZCJ0_9RHOD</name>
<sequence length="468" mass="53234">MDLAFGFSVSSSVASQLQSKNLAVCNADQFTTVFAASRRHRSKDNKWLRNKQLVQLCYLSDASSDYTLSTQENSRSSGRFGDMVREFRALERDLKTVENEHSAIEFFVRLQNLSSSDCFNAVASSRALFLLSKFAQSNPSVYRSEAVQEYIQKSALVYTLCDIVESAWEELNDKCLASILRSLSILKVSEMDRFFVHWCRTAEAMMLQFGCRALVSCLNSFVELKFRPRQGFMEHWVEAFQMEVFQARAENLASILSAYANLRLIPSVRFLEAWYSGFAIESNRFHKKELVLAWNSFSSMNIIPRQAFFDALFSDLAVHRDTFSPCDLEVVLSGFQKLKMKVRPDHLLVWCDAFEASSQQFSGTQLCSIIETMDIVGVYPEDTFLSLWLSCLKDRAPELTSEALSTAMWSYAKLGQKPSQWSESLLKDDVHSGLNIGGQVTTSVKVLPPKRRSMHSVGRFIQTSFFDN</sequence>
<dbReference type="AlphaFoldDB" id="A0A7S0ZCJ0"/>
<gene>
    <name evidence="1" type="ORF">TOLI1172_LOCUS1942</name>
</gene>
<proteinExistence type="predicted"/>